<dbReference type="EMBL" id="GFPF01001522">
    <property type="protein sequence ID" value="MAA12668.1"/>
    <property type="molecule type" value="Transcribed_RNA"/>
</dbReference>
<feature type="transmembrane region" description="Helical" evidence="1">
    <location>
        <begin position="80"/>
        <end position="103"/>
    </location>
</feature>
<evidence type="ECO:0000256" key="1">
    <source>
        <dbReference type="SAM" id="Phobius"/>
    </source>
</evidence>
<protein>
    <submittedName>
        <fullName evidence="2">Uncharacterized protein</fullName>
    </submittedName>
</protein>
<dbReference type="AlphaFoldDB" id="A0A224Y538"/>
<proteinExistence type="predicted"/>
<keyword evidence="1" id="KW-0812">Transmembrane</keyword>
<evidence type="ECO:0000313" key="2">
    <source>
        <dbReference type="EMBL" id="MAA12668.1"/>
    </source>
</evidence>
<reference evidence="2" key="1">
    <citation type="journal article" date="2017" name="Parasit. Vectors">
        <title>Sialotranscriptomics of Rhipicephalus zambeziensis reveals intricate expression profiles of secretory proteins and suggests tight temporal transcriptional regulation during blood-feeding.</title>
        <authorList>
            <person name="de Castro M.H."/>
            <person name="de Klerk D."/>
            <person name="Pienaar R."/>
            <person name="Rees D.J.G."/>
            <person name="Mans B.J."/>
        </authorList>
    </citation>
    <scope>NUCLEOTIDE SEQUENCE</scope>
    <source>
        <tissue evidence="2">Salivary glands</tissue>
    </source>
</reference>
<organism evidence="2">
    <name type="scientific">Rhipicephalus zambeziensis</name>
    <dbReference type="NCBI Taxonomy" id="60191"/>
    <lineage>
        <taxon>Eukaryota</taxon>
        <taxon>Metazoa</taxon>
        <taxon>Ecdysozoa</taxon>
        <taxon>Arthropoda</taxon>
        <taxon>Chelicerata</taxon>
        <taxon>Arachnida</taxon>
        <taxon>Acari</taxon>
        <taxon>Parasitiformes</taxon>
        <taxon>Ixodida</taxon>
        <taxon>Ixodoidea</taxon>
        <taxon>Ixodidae</taxon>
        <taxon>Rhipicephalinae</taxon>
        <taxon>Rhipicephalus</taxon>
        <taxon>Rhipicephalus</taxon>
    </lineage>
</organism>
<feature type="transmembrane region" description="Helical" evidence="1">
    <location>
        <begin position="7"/>
        <end position="28"/>
    </location>
</feature>
<name>A0A224Y538_9ACAR</name>
<accession>A0A224Y538</accession>
<keyword evidence="1" id="KW-1133">Transmembrane helix</keyword>
<keyword evidence="1" id="KW-0472">Membrane</keyword>
<sequence>MTLLTVVVVDVLILYYNVLVRIVGASLLHEIPDLPLSSPLSFHGSSPPPNTCKQDQGMGSTWVTDTTYQTPQTLLSSLSVLSAMTLMTVVVVDGLHITTVFWFA</sequence>